<organism evidence="2 3">
    <name type="scientific">Naumannella cuiyingiana</name>
    <dbReference type="NCBI Taxonomy" id="1347891"/>
    <lineage>
        <taxon>Bacteria</taxon>
        <taxon>Bacillati</taxon>
        <taxon>Actinomycetota</taxon>
        <taxon>Actinomycetes</taxon>
        <taxon>Propionibacteriales</taxon>
        <taxon>Propionibacteriaceae</taxon>
        <taxon>Naumannella</taxon>
    </lineage>
</organism>
<reference evidence="2 3" key="1">
    <citation type="submission" date="2020-07" db="EMBL/GenBank/DDBJ databases">
        <title>Sequencing the genomes of 1000 actinobacteria strains.</title>
        <authorList>
            <person name="Klenk H.-P."/>
        </authorList>
    </citation>
    <scope>NUCLEOTIDE SEQUENCE [LARGE SCALE GENOMIC DNA]</scope>
    <source>
        <strain evidence="2 3">DSM 103164</strain>
    </source>
</reference>
<name>A0A7Z0DBV4_9ACTN</name>
<feature type="transmembrane region" description="Helical" evidence="1">
    <location>
        <begin position="72"/>
        <end position="91"/>
    </location>
</feature>
<sequence length="165" mass="16410">MITTPSATAPAPAGNRRAAPSFGRFARTAATVSLIATTLNLACFGVARAVGATLLVDPGIGPANHLVTGVDVAWKTAVPVLAGSLVVWLAAQRSRRAASGVIVLGGVLAALSIPLPLLGAHDPRTATTLLALHTIAGAAFVLIGVRTVAAATSAAGGPISLRSRR</sequence>
<dbReference type="InterPro" id="IPR045713">
    <property type="entry name" value="DUF6069"/>
</dbReference>
<dbReference type="AlphaFoldDB" id="A0A7Z0DBV4"/>
<dbReference type="RefSeq" id="WP_179446289.1">
    <property type="nucleotide sequence ID" value="NZ_JACBZS010000001.1"/>
</dbReference>
<accession>A0A7Z0DBV4</accession>
<keyword evidence="1" id="KW-0472">Membrane</keyword>
<comment type="caution">
    <text evidence="2">The sequence shown here is derived from an EMBL/GenBank/DDBJ whole genome shotgun (WGS) entry which is preliminary data.</text>
</comment>
<gene>
    <name evidence="2" type="ORF">GGQ54_003222</name>
</gene>
<dbReference type="Proteomes" id="UP000527616">
    <property type="component" value="Unassembled WGS sequence"/>
</dbReference>
<keyword evidence="3" id="KW-1185">Reference proteome</keyword>
<evidence type="ECO:0000313" key="2">
    <source>
        <dbReference type="EMBL" id="NYI72662.1"/>
    </source>
</evidence>
<evidence type="ECO:0000313" key="3">
    <source>
        <dbReference type="Proteomes" id="UP000527616"/>
    </source>
</evidence>
<feature type="transmembrane region" description="Helical" evidence="1">
    <location>
        <begin position="98"/>
        <end position="118"/>
    </location>
</feature>
<protein>
    <submittedName>
        <fullName evidence="2">Uncharacterized protein</fullName>
    </submittedName>
</protein>
<keyword evidence="1" id="KW-0812">Transmembrane</keyword>
<feature type="transmembrane region" description="Helical" evidence="1">
    <location>
        <begin position="25"/>
        <end position="47"/>
    </location>
</feature>
<dbReference type="EMBL" id="JACBZS010000001">
    <property type="protein sequence ID" value="NYI72662.1"/>
    <property type="molecule type" value="Genomic_DNA"/>
</dbReference>
<proteinExistence type="predicted"/>
<feature type="transmembrane region" description="Helical" evidence="1">
    <location>
        <begin position="130"/>
        <end position="155"/>
    </location>
</feature>
<dbReference type="Pfam" id="PF19545">
    <property type="entry name" value="DUF6069"/>
    <property type="match status" value="1"/>
</dbReference>
<evidence type="ECO:0000256" key="1">
    <source>
        <dbReference type="SAM" id="Phobius"/>
    </source>
</evidence>
<keyword evidence="1" id="KW-1133">Transmembrane helix</keyword>